<dbReference type="RefSeq" id="WP_103957303.1">
    <property type="nucleotide sequence ID" value="NZ_FNVT01000004.1"/>
</dbReference>
<accession>A0A1H6D5D7</accession>
<name>A0A1H6D5D7_9ACTN</name>
<keyword evidence="9" id="KW-1185">Reference proteome</keyword>
<gene>
    <name evidence="8" type="ORF">SAMN05444920_104857</name>
</gene>
<dbReference type="PANTHER" id="PTHR36115:SF4">
    <property type="entry name" value="MEMBRANE PROTEIN"/>
    <property type="match status" value="1"/>
</dbReference>
<evidence type="ECO:0000256" key="5">
    <source>
        <dbReference type="ARBA" id="ARBA00023136"/>
    </source>
</evidence>
<reference evidence="8 9" key="1">
    <citation type="submission" date="2016-10" db="EMBL/GenBank/DDBJ databases">
        <authorList>
            <person name="de Groot N.N."/>
        </authorList>
    </citation>
    <scope>NUCLEOTIDE SEQUENCE [LARGE SCALE GENOMIC DNA]</scope>
    <source>
        <strain evidence="8 9">CGMCC 4.7037</strain>
    </source>
</reference>
<dbReference type="InterPro" id="IPR051791">
    <property type="entry name" value="Pra-immunoreactive"/>
</dbReference>
<evidence type="ECO:0000313" key="9">
    <source>
        <dbReference type="Proteomes" id="UP000236732"/>
    </source>
</evidence>
<evidence type="ECO:0000256" key="3">
    <source>
        <dbReference type="ARBA" id="ARBA00022692"/>
    </source>
</evidence>
<keyword evidence="5 6" id="KW-0472">Membrane</keyword>
<dbReference type="PANTHER" id="PTHR36115">
    <property type="entry name" value="PROLINE-RICH ANTIGEN HOMOLOG-RELATED"/>
    <property type="match status" value="1"/>
</dbReference>
<evidence type="ECO:0000256" key="4">
    <source>
        <dbReference type="ARBA" id="ARBA00022989"/>
    </source>
</evidence>
<keyword evidence="2" id="KW-1003">Cell membrane</keyword>
<dbReference type="Pfam" id="PF06271">
    <property type="entry name" value="RDD"/>
    <property type="match status" value="1"/>
</dbReference>
<evidence type="ECO:0000313" key="8">
    <source>
        <dbReference type="EMBL" id="SEG80471.1"/>
    </source>
</evidence>
<evidence type="ECO:0000256" key="2">
    <source>
        <dbReference type="ARBA" id="ARBA00022475"/>
    </source>
</evidence>
<evidence type="ECO:0000256" key="1">
    <source>
        <dbReference type="ARBA" id="ARBA00004651"/>
    </source>
</evidence>
<sequence length="162" mass="17969">MAGTPSRVEAPPAEWWERLAARLIEALVFGVFYYILFITLWGIFRTVGMPEAFGGRLAGVLAWAVAGLGYAGYDWWAHSRHGRTFGKAIMRIRLAPGDVPPRTLLKRTLVYPAPLMLMGIPIVNLLAGMLLFGVGFLILIDKPLERGVHDRVAGTRVVKDLR</sequence>
<dbReference type="EMBL" id="FNVT01000004">
    <property type="protein sequence ID" value="SEG80471.1"/>
    <property type="molecule type" value="Genomic_DNA"/>
</dbReference>
<protein>
    <submittedName>
        <fullName evidence="8">RDD family protein</fullName>
    </submittedName>
</protein>
<evidence type="ECO:0000256" key="6">
    <source>
        <dbReference type="SAM" id="Phobius"/>
    </source>
</evidence>
<feature type="transmembrane region" description="Helical" evidence="6">
    <location>
        <begin position="20"/>
        <end position="41"/>
    </location>
</feature>
<dbReference type="InterPro" id="IPR010432">
    <property type="entry name" value="RDD"/>
</dbReference>
<evidence type="ECO:0000259" key="7">
    <source>
        <dbReference type="Pfam" id="PF06271"/>
    </source>
</evidence>
<feature type="transmembrane region" description="Helical" evidence="6">
    <location>
        <begin position="115"/>
        <end position="140"/>
    </location>
</feature>
<dbReference type="OrthoDB" id="9774993at2"/>
<proteinExistence type="predicted"/>
<keyword evidence="4 6" id="KW-1133">Transmembrane helix</keyword>
<keyword evidence="3 6" id="KW-0812">Transmembrane</keyword>
<organism evidence="8 9">
    <name type="scientific">Nonomuraea solani</name>
    <dbReference type="NCBI Taxonomy" id="1144553"/>
    <lineage>
        <taxon>Bacteria</taxon>
        <taxon>Bacillati</taxon>
        <taxon>Actinomycetota</taxon>
        <taxon>Actinomycetes</taxon>
        <taxon>Streptosporangiales</taxon>
        <taxon>Streptosporangiaceae</taxon>
        <taxon>Nonomuraea</taxon>
    </lineage>
</organism>
<comment type="subcellular location">
    <subcellularLocation>
        <location evidence="1">Cell membrane</location>
        <topology evidence="1">Multi-pass membrane protein</topology>
    </subcellularLocation>
</comment>
<feature type="transmembrane region" description="Helical" evidence="6">
    <location>
        <begin position="53"/>
        <end position="73"/>
    </location>
</feature>
<dbReference type="AlphaFoldDB" id="A0A1H6D5D7"/>
<dbReference type="GO" id="GO:0005886">
    <property type="term" value="C:plasma membrane"/>
    <property type="evidence" value="ECO:0007669"/>
    <property type="project" value="UniProtKB-SubCell"/>
</dbReference>
<dbReference type="Proteomes" id="UP000236732">
    <property type="component" value="Unassembled WGS sequence"/>
</dbReference>
<feature type="domain" description="RDD" evidence="7">
    <location>
        <begin position="13"/>
        <end position="154"/>
    </location>
</feature>